<protein>
    <recommendedName>
        <fullName evidence="2">Cyclin C-terminal domain-containing protein</fullName>
    </recommendedName>
</protein>
<dbReference type="EMBL" id="JAMZMK010005730">
    <property type="protein sequence ID" value="KAI7752199.1"/>
    <property type="molecule type" value="Genomic_DNA"/>
</dbReference>
<keyword evidence="1" id="KW-0472">Membrane</keyword>
<sequence>MEADMLKALNYELGYPTVISFLRRYTKVTQEDYKTHNLWLEFMGYYLAELSLLEYGCLNFYPIWLAASVPFLQDLLSNQDHIRGQVVYTLVIFILLCSIKTPSLILSYCYRICLWV</sequence>
<accession>A0AAD5GSZ5</accession>
<feature type="transmembrane region" description="Helical" evidence="1">
    <location>
        <begin position="87"/>
        <end position="110"/>
    </location>
</feature>
<keyword evidence="4" id="KW-1185">Reference proteome</keyword>
<feature type="transmembrane region" description="Helical" evidence="1">
    <location>
        <begin position="44"/>
        <end position="67"/>
    </location>
</feature>
<evidence type="ECO:0000259" key="2">
    <source>
        <dbReference type="Pfam" id="PF02984"/>
    </source>
</evidence>
<dbReference type="Pfam" id="PF02984">
    <property type="entry name" value="Cyclin_C"/>
    <property type="match status" value="1"/>
</dbReference>
<proteinExistence type="predicted"/>
<dbReference type="Proteomes" id="UP001206925">
    <property type="component" value="Unassembled WGS sequence"/>
</dbReference>
<evidence type="ECO:0000256" key="1">
    <source>
        <dbReference type="SAM" id="Phobius"/>
    </source>
</evidence>
<organism evidence="3 4">
    <name type="scientific">Ambrosia artemisiifolia</name>
    <name type="common">Common ragweed</name>
    <dbReference type="NCBI Taxonomy" id="4212"/>
    <lineage>
        <taxon>Eukaryota</taxon>
        <taxon>Viridiplantae</taxon>
        <taxon>Streptophyta</taxon>
        <taxon>Embryophyta</taxon>
        <taxon>Tracheophyta</taxon>
        <taxon>Spermatophyta</taxon>
        <taxon>Magnoliopsida</taxon>
        <taxon>eudicotyledons</taxon>
        <taxon>Gunneridae</taxon>
        <taxon>Pentapetalae</taxon>
        <taxon>asterids</taxon>
        <taxon>campanulids</taxon>
        <taxon>Asterales</taxon>
        <taxon>Asteraceae</taxon>
        <taxon>Asteroideae</taxon>
        <taxon>Heliantheae alliance</taxon>
        <taxon>Heliantheae</taxon>
        <taxon>Ambrosia</taxon>
    </lineage>
</organism>
<dbReference type="InterPro" id="IPR036915">
    <property type="entry name" value="Cyclin-like_sf"/>
</dbReference>
<evidence type="ECO:0000313" key="4">
    <source>
        <dbReference type="Proteomes" id="UP001206925"/>
    </source>
</evidence>
<evidence type="ECO:0000313" key="3">
    <source>
        <dbReference type="EMBL" id="KAI7752199.1"/>
    </source>
</evidence>
<feature type="domain" description="Cyclin C-terminal" evidence="2">
    <location>
        <begin position="16"/>
        <end position="76"/>
    </location>
</feature>
<comment type="caution">
    <text evidence="3">The sequence shown here is derived from an EMBL/GenBank/DDBJ whole genome shotgun (WGS) entry which is preliminary data.</text>
</comment>
<reference evidence="3" key="1">
    <citation type="submission" date="2022-06" db="EMBL/GenBank/DDBJ databases">
        <title>Uncovering the hologenomic basis of an extraordinary plant invasion.</title>
        <authorList>
            <person name="Bieker V.C."/>
            <person name="Martin M.D."/>
            <person name="Gilbert T."/>
            <person name="Hodgins K."/>
            <person name="Battlay P."/>
            <person name="Petersen B."/>
            <person name="Wilson J."/>
        </authorList>
    </citation>
    <scope>NUCLEOTIDE SEQUENCE</scope>
    <source>
        <strain evidence="3">AA19_3_7</strain>
        <tissue evidence="3">Leaf</tissue>
    </source>
</reference>
<gene>
    <name evidence="3" type="ORF">M8C21_008071</name>
</gene>
<dbReference type="SUPFAM" id="SSF47954">
    <property type="entry name" value="Cyclin-like"/>
    <property type="match status" value="1"/>
</dbReference>
<dbReference type="Gene3D" id="1.10.472.10">
    <property type="entry name" value="Cyclin-like"/>
    <property type="match status" value="1"/>
</dbReference>
<dbReference type="AlphaFoldDB" id="A0AAD5GSZ5"/>
<name>A0AAD5GSZ5_AMBAR</name>
<dbReference type="InterPro" id="IPR004367">
    <property type="entry name" value="Cyclin_C-dom"/>
</dbReference>
<keyword evidence="1" id="KW-1133">Transmembrane helix</keyword>
<keyword evidence="1" id="KW-0812">Transmembrane</keyword>